<protein>
    <submittedName>
        <fullName evidence="1">Uncharacterized protein</fullName>
    </submittedName>
</protein>
<accession>A0ABC9Y726</accession>
<evidence type="ECO:0000313" key="1">
    <source>
        <dbReference type="EMBL" id="GAB0205566.1"/>
    </source>
</evidence>
<dbReference type="AlphaFoldDB" id="A0ABC9Y726"/>
<organism evidence="1 2">
    <name type="scientific">Grus japonensis</name>
    <name type="common">Japanese crane</name>
    <name type="synonym">Red-crowned crane</name>
    <dbReference type="NCBI Taxonomy" id="30415"/>
    <lineage>
        <taxon>Eukaryota</taxon>
        <taxon>Metazoa</taxon>
        <taxon>Chordata</taxon>
        <taxon>Craniata</taxon>
        <taxon>Vertebrata</taxon>
        <taxon>Euteleostomi</taxon>
        <taxon>Archelosauria</taxon>
        <taxon>Archosauria</taxon>
        <taxon>Dinosauria</taxon>
        <taxon>Saurischia</taxon>
        <taxon>Theropoda</taxon>
        <taxon>Coelurosauria</taxon>
        <taxon>Aves</taxon>
        <taxon>Neognathae</taxon>
        <taxon>Neoaves</taxon>
        <taxon>Gruiformes</taxon>
        <taxon>Gruidae</taxon>
        <taxon>Grus</taxon>
    </lineage>
</organism>
<name>A0ABC9Y726_GRUJA</name>
<dbReference type="Proteomes" id="UP001623348">
    <property type="component" value="Unassembled WGS sequence"/>
</dbReference>
<dbReference type="EMBL" id="BAAFJT010000040">
    <property type="protein sequence ID" value="GAB0205566.1"/>
    <property type="molecule type" value="Genomic_DNA"/>
</dbReference>
<keyword evidence="2" id="KW-1185">Reference proteome</keyword>
<reference evidence="1 2" key="1">
    <citation type="submission" date="2024-06" db="EMBL/GenBank/DDBJ databases">
        <title>The draft genome of Grus japonensis, version 3.</title>
        <authorList>
            <person name="Nabeshima K."/>
            <person name="Suzuki S."/>
            <person name="Onuma M."/>
        </authorList>
    </citation>
    <scope>NUCLEOTIDE SEQUENCE [LARGE SCALE GENOMIC DNA]</scope>
    <source>
        <strain evidence="1 2">451A</strain>
    </source>
</reference>
<proteinExistence type="predicted"/>
<gene>
    <name evidence="1" type="ORF">GRJ2_003022200</name>
</gene>
<comment type="caution">
    <text evidence="1">The sequence shown here is derived from an EMBL/GenBank/DDBJ whole genome shotgun (WGS) entry which is preliminary data.</text>
</comment>
<sequence length="128" mass="15062">MELLELVQRRAMRMIRELEYLSCEDRLGELGLFSLEKRRLWEHLIVAFQYLKGAYRKAGEGLFIRACSDRTRGNGLKLKEGRFRVDNKKIYFTVRVVRHWHGLPREVVDAPSLELFKARLDEALGNVV</sequence>
<evidence type="ECO:0000313" key="2">
    <source>
        <dbReference type="Proteomes" id="UP001623348"/>
    </source>
</evidence>